<dbReference type="Pfam" id="PF01739">
    <property type="entry name" value="CheR"/>
    <property type="match status" value="1"/>
</dbReference>
<evidence type="ECO:0000256" key="1">
    <source>
        <dbReference type="ARBA" id="ARBA00001541"/>
    </source>
</evidence>
<dbReference type="PANTHER" id="PTHR24422:SF26">
    <property type="entry name" value="CHEMOTAXIS PROTEIN METHYLTRANSFERASE"/>
    <property type="match status" value="1"/>
</dbReference>
<evidence type="ECO:0000313" key="9">
    <source>
        <dbReference type="EMBL" id="PSU47522.1"/>
    </source>
</evidence>
<dbReference type="InterPro" id="IPR022641">
    <property type="entry name" value="CheR_N"/>
</dbReference>
<dbReference type="InterPro" id="IPR022642">
    <property type="entry name" value="CheR_C"/>
</dbReference>
<evidence type="ECO:0000256" key="2">
    <source>
        <dbReference type="ARBA" id="ARBA00002759"/>
    </source>
</evidence>
<dbReference type="InterPro" id="IPR029063">
    <property type="entry name" value="SAM-dependent_MTases_sf"/>
</dbReference>
<evidence type="ECO:0000256" key="7">
    <source>
        <dbReference type="PIRSR" id="PIRSR000410-1"/>
    </source>
</evidence>
<evidence type="ECO:0000256" key="5">
    <source>
        <dbReference type="ARBA" id="ARBA00022691"/>
    </source>
</evidence>
<dbReference type="SUPFAM" id="SSF47757">
    <property type="entry name" value="Chemotaxis receptor methyltransferase CheR, N-terminal domain"/>
    <property type="match status" value="1"/>
</dbReference>
<gene>
    <name evidence="9" type="ORF">C9J12_14745</name>
</gene>
<dbReference type="PIRSF" id="PIRSF000410">
    <property type="entry name" value="CheR"/>
    <property type="match status" value="1"/>
</dbReference>
<feature type="binding site" evidence="7">
    <location>
        <position position="174"/>
    </location>
    <ligand>
        <name>S-adenosyl-L-methionine</name>
        <dbReference type="ChEBI" id="CHEBI:59789"/>
    </ligand>
</feature>
<keyword evidence="4 6" id="KW-0808">Transferase</keyword>
<evidence type="ECO:0000259" key="8">
    <source>
        <dbReference type="PROSITE" id="PS50123"/>
    </source>
</evidence>
<reference evidence="9 10" key="1">
    <citation type="submission" date="2018-01" db="EMBL/GenBank/DDBJ databases">
        <title>Whole genome sequencing of Histamine producing bacteria.</title>
        <authorList>
            <person name="Butler K."/>
        </authorList>
    </citation>
    <scope>NUCLEOTIDE SEQUENCE [LARGE SCALE GENOMIC DNA]</scope>
    <source>
        <strain evidence="9 10">JCM 12947</strain>
    </source>
</reference>
<dbReference type="EC" id="2.1.1.80" evidence="6"/>
<feature type="binding site" evidence="7">
    <location>
        <begin position="249"/>
        <end position="250"/>
    </location>
    <ligand>
        <name>S-adenosyl-L-methionine</name>
        <dbReference type="ChEBI" id="CHEBI:59789"/>
    </ligand>
</feature>
<dbReference type="Pfam" id="PF03705">
    <property type="entry name" value="CheR_N"/>
    <property type="match status" value="1"/>
</dbReference>
<dbReference type="AlphaFoldDB" id="A0A2T3JF23"/>
<feature type="binding site" evidence="7">
    <location>
        <begin position="232"/>
        <end position="233"/>
    </location>
    <ligand>
        <name>S-adenosyl-L-methionine</name>
        <dbReference type="ChEBI" id="CHEBI:59789"/>
    </ligand>
</feature>
<comment type="catalytic activity">
    <reaction evidence="1 6">
        <text>L-glutamyl-[protein] + S-adenosyl-L-methionine = [protein]-L-glutamate 5-O-methyl ester + S-adenosyl-L-homocysteine</text>
        <dbReference type="Rhea" id="RHEA:24452"/>
        <dbReference type="Rhea" id="RHEA-COMP:10208"/>
        <dbReference type="Rhea" id="RHEA-COMP:10311"/>
        <dbReference type="ChEBI" id="CHEBI:29973"/>
        <dbReference type="ChEBI" id="CHEBI:57856"/>
        <dbReference type="ChEBI" id="CHEBI:59789"/>
        <dbReference type="ChEBI" id="CHEBI:82795"/>
        <dbReference type="EC" id="2.1.1.80"/>
    </reaction>
</comment>
<feature type="binding site" evidence="7">
    <location>
        <position position="150"/>
    </location>
    <ligand>
        <name>S-adenosyl-L-methionine</name>
        <dbReference type="ChEBI" id="CHEBI:59789"/>
    </ligand>
</feature>
<dbReference type="Proteomes" id="UP000240987">
    <property type="component" value="Unassembled WGS sequence"/>
</dbReference>
<dbReference type="SUPFAM" id="SSF53335">
    <property type="entry name" value="S-adenosyl-L-methionine-dependent methyltransferases"/>
    <property type="match status" value="1"/>
</dbReference>
<accession>A0A2T3JF23</accession>
<protein>
    <recommendedName>
        <fullName evidence="6">Chemotaxis protein methyltransferase</fullName>
        <ecNumber evidence="6">2.1.1.80</ecNumber>
    </recommendedName>
</protein>
<dbReference type="PANTHER" id="PTHR24422">
    <property type="entry name" value="CHEMOTAXIS PROTEIN METHYLTRANSFERASE"/>
    <property type="match status" value="1"/>
</dbReference>
<dbReference type="GO" id="GO:0008983">
    <property type="term" value="F:protein-glutamate O-methyltransferase activity"/>
    <property type="evidence" value="ECO:0007669"/>
    <property type="project" value="UniProtKB-EC"/>
</dbReference>
<dbReference type="GO" id="GO:0032259">
    <property type="term" value="P:methylation"/>
    <property type="evidence" value="ECO:0007669"/>
    <property type="project" value="UniProtKB-KW"/>
</dbReference>
<dbReference type="PROSITE" id="PS50123">
    <property type="entry name" value="CHER"/>
    <property type="match status" value="1"/>
</dbReference>
<dbReference type="InterPro" id="IPR036804">
    <property type="entry name" value="CheR_N_sf"/>
</dbReference>
<dbReference type="PRINTS" id="PR00996">
    <property type="entry name" value="CHERMTFRASE"/>
</dbReference>
<organism evidence="9 10">
    <name type="scientific">Photobacterium frigidiphilum</name>
    <dbReference type="NCBI Taxonomy" id="264736"/>
    <lineage>
        <taxon>Bacteria</taxon>
        <taxon>Pseudomonadati</taxon>
        <taxon>Pseudomonadota</taxon>
        <taxon>Gammaproteobacteria</taxon>
        <taxon>Vibrionales</taxon>
        <taxon>Vibrionaceae</taxon>
        <taxon>Photobacterium</taxon>
    </lineage>
</organism>
<dbReference type="OrthoDB" id="9816309at2"/>
<keyword evidence="3 6" id="KW-0489">Methyltransferase</keyword>
<feature type="binding site" evidence="7">
    <location>
        <position position="112"/>
    </location>
    <ligand>
        <name>S-adenosyl-L-methionine</name>
        <dbReference type="ChEBI" id="CHEBI:59789"/>
    </ligand>
</feature>
<dbReference type="SMART" id="SM00138">
    <property type="entry name" value="MeTrc"/>
    <property type="match status" value="1"/>
</dbReference>
<dbReference type="InterPro" id="IPR050903">
    <property type="entry name" value="Bact_Chemotaxis_MeTrfase"/>
</dbReference>
<dbReference type="Gene3D" id="3.40.50.150">
    <property type="entry name" value="Vaccinia Virus protein VP39"/>
    <property type="match status" value="1"/>
</dbReference>
<comment type="caution">
    <text evidence="9">The sequence shown here is derived from an EMBL/GenBank/DDBJ whole genome shotgun (WGS) entry which is preliminary data.</text>
</comment>
<keyword evidence="10" id="KW-1185">Reference proteome</keyword>
<feature type="binding site" evidence="7">
    <location>
        <position position="110"/>
    </location>
    <ligand>
        <name>S-adenosyl-L-methionine</name>
        <dbReference type="ChEBI" id="CHEBI:59789"/>
    </ligand>
</feature>
<proteinExistence type="predicted"/>
<feature type="domain" description="CheR-type methyltransferase" evidence="8">
    <location>
        <begin position="33"/>
        <end position="303"/>
    </location>
</feature>
<dbReference type="EMBL" id="PYMJ01000014">
    <property type="protein sequence ID" value="PSU47522.1"/>
    <property type="molecule type" value="Genomic_DNA"/>
</dbReference>
<comment type="function">
    <text evidence="2 6">Methylation of the membrane-bound methyl-accepting chemotaxis proteins (MCP) to form gamma-glutamyl methyl ester residues in MCP.</text>
</comment>
<feature type="binding site" evidence="7">
    <location>
        <position position="116"/>
    </location>
    <ligand>
        <name>S-adenosyl-L-methionine</name>
        <dbReference type="ChEBI" id="CHEBI:59789"/>
    </ligand>
</feature>
<keyword evidence="5 6" id="KW-0949">S-adenosyl-L-methionine</keyword>
<evidence type="ECO:0000313" key="10">
    <source>
        <dbReference type="Proteomes" id="UP000240987"/>
    </source>
</evidence>
<dbReference type="InterPro" id="IPR000780">
    <property type="entry name" value="CheR_MeTrfase"/>
</dbReference>
<evidence type="ECO:0000256" key="4">
    <source>
        <dbReference type="ARBA" id="ARBA00022679"/>
    </source>
</evidence>
<name>A0A2T3JF23_9GAMM</name>
<evidence type="ECO:0000256" key="6">
    <source>
        <dbReference type="PIRNR" id="PIRNR000410"/>
    </source>
</evidence>
<dbReference type="Gene3D" id="1.10.155.10">
    <property type="entry name" value="Chemotaxis receptor methyltransferase CheR, N-terminal domain"/>
    <property type="match status" value="1"/>
</dbReference>
<evidence type="ECO:0000256" key="3">
    <source>
        <dbReference type="ARBA" id="ARBA00022603"/>
    </source>
</evidence>
<sequence>MGITGGKELSFPVMAEKENAMNCKSAALNKPEELFTKDAISDWEFARFQQLIYDLAGITLGNNKKVLVVSRLACRLRHFSLNSFADYYRLLMDDTLAGELQIVVDLLTTNETHFFREPKHFGFIQREILAKRSPQQPLRCWSAVCSTGEEPYSLAMLLASTFGDEADWMVLGSDINSQVLENACCGQYPSSRQSEIPTRYLQQYCLKGVRSQQGSFLINSQLRQHVHFKQINLNGSLPSLGTFDFILLRNVLIYFSAETKQAVILRIVPLLKSGGYLFVGHSETINGISDQLRLIKPSIYQKL</sequence>
<dbReference type="InterPro" id="IPR026024">
    <property type="entry name" value="Chemotaxis_MeTrfase_CheR"/>
</dbReference>